<dbReference type="EMBL" id="AZHX01000884">
    <property type="protein sequence ID" value="ETX05721.1"/>
    <property type="molecule type" value="Genomic_DNA"/>
</dbReference>
<dbReference type="InterPro" id="IPR002048">
    <property type="entry name" value="EF_hand_dom"/>
</dbReference>
<accession>W4M714</accession>
<feature type="domain" description="EF-hand" evidence="1">
    <location>
        <begin position="4"/>
        <end position="39"/>
    </location>
</feature>
<dbReference type="Proteomes" id="UP000019140">
    <property type="component" value="Unassembled WGS sequence"/>
</dbReference>
<dbReference type="GO" id="GO:0005509">
    <property type="term" value="F:calcium ion binding"/>
    <property type="evidence" value="ECO:0007669"/>
    <property type="project" value="InterPro"/>
</dbReference>
<evidence type="ECO:0000259" key="1">
    <source>
        <dbReference type="PROSITE" id="PS50222"/>
    </source>
</evidence>
<dbReference type="PROSITE" id="PS00018">
    <property type="entry name" value="EF_HAND_1"/>
    <property type="match status" value="2"/>
</dbReference>
<sequence>MDNEQLELANKRLAARDQDGDGKISLEELIEFYVNDEQLQSYFSKSDLEEMAKESFQKLDTDKSGFITINELI</sequence>
<dbReference type="Pfam" id="PF13202">
    <property type="entry name" value="EF-hand_5"/>
    <property type="match status" value="2"/>
</dbReference>
<evidence type="ECO:0000313" key="2">
    <source>
        <dbReference type="EMBL" id="ETX05721.1"/>
    </source>
</evidence>
<protein>
    <recommendedName>
        <fullName evidence="1">EF-hand domain-containing protein</fullName>
    </recommendedName>
</protein>
<dbReference type="InterPro" id="IPR018247">
    <property type="entry name" value="EF_Hand_1_Ca_BS"/>
</dbReference>
<dbReference type="Gene3D" id="1.10.238.10">
    <property type="entry name" value="EF-hand"/>
    <property type="match status" value="1"/>
</dbReference>
<dbReference type="HOGENOM" id="CLU_2697740_0_0_7"/>
<evidence type="ECO:0000313" key="3">
    <source>
        <dbReference type="Proteomes" id="UP000019140"/>
    </source>
</evidence>
<comment type="caution">
    <text evidence="2">The sequence shown here is derived from an EMBL/GenBank/DDBJ whole genome shotgun (WGS) entry which is preliminary data.</text>
</comment>
<name>W4M714_9BACT</name>
<reference evidence="2 3" key="1">
    <citation type="journal article" date="2014" name="Nature">
        <title>An environmental bacterial taxon with a large and distinct metabolic repertoire.</title>
        <authorList>
            <person name="Wilson M.C."/>
            <person name="Mori T."/>
            <person name="Ruckert C."/>
            <person name="Uria A.R."/>
            <person name="Helf M.J."/>
            <person name="Takada K."/>
            <person name="Gernert C."/>
            <person name="Steffens U.A."/>
            <person name="Heycke N."/>
            <person name="Schmitt S."/>
            <person name="Rinke C."/>
            <person name="Helfrich E.J."/>
            <person name="Brachmann A.O."/>
            <person name="Gurgui C."/>
            <person name="Wakimoto T."/>
            <person name="Kracht M."/>
            <person name="Crusemann M."/>
            <person name="Hentschel U."/>
            <person name="Abe I."/>
            <person name="Matsunaga S."/>
            <person name="Kalinowski J."/>
            <person name="Takeyama H."/>
            <person name="Piel J."/>
        </authorList>
    </citation>
    <scope>NUCLEOTIDE SEQUENCE [LARGE SCALE GENOMIC DNA]</scope>
    <source>
        <strain evidence="3">TSY2</strain>
    </source>
</reference>
<dbReference type="SUPFAM" id="SSF47473">
    <property type="entry name" value="EF-hand"/>
    <property type="match status" value="1"/>
</dbReference>
<keyword evidence="3" id="KW-1185">Reference proteome</keyword>
<dbReference type="AlphaFoldDB" id="W4M714"/>
<gene>
    <name evidence="2" type="ORF">ETSY2_21265</name>
</gene>
<feature type="domain" description="EF-hand" evidence="1">
    <location>
        <begin position="47"/>
        <end position="73"/>
    </location>
</feature>
<dbReference type="InterPro" id="IPR011992">
    <property type="entry name" value="EF-hand-dom_pair"/>
</dbReference>
<dbReference type="PROSITE" id="PS50222">
    <property type="entry name" value="EF_HAND_2"/>
    <property type="match status" value="2"/>
</dbReference>
<organism evidence="2 3">
    <name type="scientific">Candidatus Entotheonella gemina</name>
    <dbReference type="NCBI Taxonomy" id="1429439"/>
    <lineage>
        <taxon>Bacteria</taxon>
        <taxon>Pseudomonadati</taxon>
        <taxon>Nitrospinota/Tectimicrobiota group</taxon>
        <taxon>Candidatus Tectimicrobiota</taxon>
        <taxon>Candidatus Entotheonellia</taxon>
        <taxon>Candidatus Entotheonellales</taxon>
        <taxon>Candidatus Entotheonellaceae</taxon>
        <taxon>Candidatus Entotheonella</taxon>
    </lineage>
</organism>
<proteinExistence type="predicted"/>